<feature type="non-terminal residue" evidence="6">
    <location>
        <position position="1"/>
    </location>
</feature>
<organism evidence="6 7">
    <name type="scientific">Parafrankia soli</name>
    <dbReference type="NCBI Taxonomy" id="2599596"/>
    <lineage>
        <taxon>Bacteria</taxon>
        <taxon>Bacillati</taxon>
        <taxon>Actinomycetota</taxon>
        <taxon>Actinomycetes</taxon>
        <taxon>Frankiales</taxon>
        <taxon>Frankiaceae</taxon>
        <taxon>Parafrankia</taxon>
    </lineage>
</organism>
<keyword evidence="2" id="KW-0597">Phosphoprotein</keyword>
<dbReference type="InterPro" id="IPR020841">
    <property type="entry name" value="PKS_Beta-ketoAc_synthase_dom"/>
</dbReference>
<dbReference type="InterPro" id="IPR014030">
    <property type="entry name" value="Ketoacyl_synth_N"/>
</dbReference>
<evidence type="ECO:0000313" key="6">
    <source>
        <dbReference type="EMBL" id="OHV20353.1"/>
    </source>
</evidence>
<dbReference type="InterPro" id="IPR001227">
    <property type="entry name" value="Ac_transferase_dom_sf"/>
</dbReference>
<dbReference type="InterPro" id="IPR036736">
    <property type="entry name" value="ACP-like_sf"/>
</dbReference>
<dbReference type="InterPro" id="IPR016039">
    <property type="entry name" value="Thiolase-like"/>
</dbReference>
<dbReference type="GO" id="GO:0004315">
    <property type="term" value="F:3-oxoacyl-[acyl-carrier-protein] synthase activity"/>
    <property type="evidence" value="ECO:0007669"/>
    <property type="project" value="InterPro"/>
</dbReference>
<dbReference type="InterPro" id="IPR013968">
    <property type="entry name" value="PKS_KR"/>
</dbReference>
<dbReference type="CDD" id="cd00833">
    <property type="entry name" value="PKS"/>
    <property type="match status" value="1"/>
</dbReference>
<dbReference type="InterPro" id="IPR014043">
    <property type="entry name" value="Acyl_transferase_dom"/>
</dbReference>
<dbReference type="SMART" id="SM00825">
    <property type="entry name" value="PKS_KS"/>
    <property type="match status" value="1"/>
</dbReference>
<name>A0A1S1PBN9_9ACTN</name>
<evidence type="ECO:0000256" key="1">
    <source>
        <dbReference type="ARBA" id="ARBA00022450"/>
    </source>
</evidence>
<dbReference type="Pfam" id="PF00698">
    <property type="entry name" value="Acyl_transf_1"/>
    <property type="match status" value="1"/>
</dbReference>
<dbReference type="InterPro" id="IPR014031">
    <property type="entry name" value="Ketoacyl_synth_C"/>
</dbReference>
<feature type="compositionally biased region" description="Basic and acidic residues" evidence="4">
    <location>
        <begin position="1533"/>
        <end position="1542"/>
    </location>
</feature>
<dbReference type="SUPFAM" id="SSF55048">
    <property type="entry name" value="Probable ACP-binding domain of malonyl-CoA ACP transacylase"/>
    <property type="match status" value="1"/>
</dbReference>
<dbReference type="Proteomes" id="UP000179769">
    <property type="component" value="Unassembled WGS sequence"/>
</dbReference>
<dbReference type="InterPro" id="IPR018201">
    <property type="entry name" value="Ketoacyl_synth_AS"/>
</dbReference>
<dbReference type="SUPFAM" id="SSF52151">
    <property type="entry name" value="FabD/lysophospholipase-like"/>
    <property type="match status" value="1"/>
</dbReference>
<dbReference type="Gene3D" id="3.40.366.10">
    <property type="entry name" value="Malonyl-Coenzyme A Acyl Carrier Protein, domain 2"/>
    <property type="match status" value="1"/>
</dbReference>
<sequence length="2162" mass="218346">GGQLVAVGPREQATDGMFMIGQVAALRSDRTTIGRLHAEVTEQATALVAERAAERAGGPTGQVAALPAQRTAGSTDVADGDQAERAARSVAAVREAARSLDIAIVGMSAVFPRASDEKDYWANVVGGVDAITEVSPERWDADLYYDPESVVKDAGRRTPSKWGGFLPRIPFDALAYGIPPRSLRSIDPGQLLALEVAARAIRDAGYENRPFDRRRTSVVFGAESGSDLSTTYGFRSAHRAWVGELPAELEELLPELDEDSFPGLLANVIAGRVANRLDLGGLNFTVDAACASSLAALDAACKELSAGSSDMVLCGGVDTHSSVHDFLLFASVHALSPGGRCRSFDSSADGTSLGEGVAVVVLKRLADARRDGDRIRAVIRSVAGSSDGRALGLTAPRKAGQVISLERAYATAGISPSEVGMLEAHATGTVVGDRTELATLTEVFTEHGAAVGQCAVGSVKSQIGHTKCAAGLAGLVKVARAVETGVRPPTLHVDRPNPYWERESSPFYFDDQARPWIAPAGRRHAGLSAFGFGGTNFHVVVSAYDKAPEPAHGLDRWPAELFVIRGRDRAAALRRLDRLAELARANEEAGRPYHLRDLARTAAEERGGPVRIAFVVDELDELAAALDRAREPRSDSRLGVFVHAEDEAGAAGGTAGASGATSAGAGTSVAGSGSGSVAFLFPGQGSQRPGMLADLFVAFPRLRSLLELAPDVAATMFPPAAFSDTERAAQAAALTDTRAAQPALGMAGLAVHDILAGLKIRPDHVAGHSYGELVALCAAGAYDRADLVRLSRARADAILAAAGGDPGTMAAVSATADQIRDVLGAPAADGTVAGVALANQNAPRQTVISGPTADVDAAVGRLKDAGLSARRIPVACAFHSPVIAGAAQALAGELAATAVGDLTLPVWSNTTAAPYPRTPDGTRATLAGQVAAPVRFVEQIEAMYAAGVRVFVETGPGRVLSQLTAKILAGRPHRVVATDAPGEHGLRRLLLAVAELAAAGVEMDPSTLFAGRDTRTVPADGMPRRPGWLIDGAYVRTGQGGYLPGGLRPARRVPPVAPAVGTEPATAGTGGSGDTGRQDGPGAWRVLAPGPAVGGPAVADPVVGGPVVAGGSAGGTPVDGPQMMNGHANGHRDGWYPGPNGSGPALAAAGTSGEQVVDGRPAAPAPVASPADAAVLEFLRTGRDLVAAQRDVLLTYLGGAAAAPVEHGAGRWTPATTLPAPAAVMPAAVTAAPAGPAVAASAPAMPAPVVAMPAAVEAAGALVAAVPAAAEAGVSAAAGLSAEAVADAVVGVIADLTGYPVEMLEPDLDLEADLSIDSIKRTEILGELAGRVGLAGVGAGDVDESVVEELAAVKTVRGIVSWIVEHQSTDRAAGPSVGTVPAVLPVGAPLAAAEGSAPAGGPSAGLSAEAVADAVVGVIADLTGYPVEMLEPDLDLEADLSIDSIKRTEILGELAGRVGLAGVGAGDVDESVVEELAAVKTVRGIVSWIVEHQSTDQAATPAITAGDGTGHGAGPGAGAGAGWAGPGQVEVPEQSRAERRSADGAGGRGQSGGPWAGSAAVPASAVPATAAATAAARPPAPGTRNRAGVPSAAPAPATAVPVPAGVPVMSAPLGAPAGAPPRPASAPESWGVRSAPRGSTDPVFAERVPLRRFVVESTELAPLPSWDDVVAAGRAAVLDGARFAVVDGGLGIGLALSTLLEQAGAQVRIISANDAALGELVASGIAADGLFWAASAEGSAGPVGGLPAAFPALRAAALAGIRRLVAVTGLGGDLGRNGEIGDPGPGAGMAGLVRTLARELPDLLIRLVDVHPKAQPRRIAESLLAEMLDPAAPVVVGYRDGVRIAPELRMSDLVAVTAGPGSAAAGSPRAAAAPPGLDRSGVVLLTGGARGITARTALALAGATGCAVELVGRTPVPDAPEDEATAGALDAPALRRALIATGVRRPAEIEARIGRILAEREIRATLAALREVAASVRYHPIDVRDVTAVAGVVADVYTRHGRLDGVVHGAGVLEDRLLRDKSPESFDRVFRTKVDGARALLDALRPDVGFVVLFGSVAGVFGNRGQVDYAAANDALDALAHTASARFAGRVVSVDWGPWGTDTAAGRGMVSAELSREYARRGIGLIDPGEGVAALLRELGEPVADAPTQVVYMCAGVGSFDG</sequence>
<feature type="compositionally biased region" description="Low complexity" evidence="4">
    <location>
        <begin position="1058"/>
        <end position="1067"/>
    </location>
</feature>
<dbReference type="Pfam" id="PF02801">
    <property type="entry name" value="Ketoacyl-synt_C"/>
    <property type="match status" value="1"/>
</dbReference>
<dbReference type="InterPro" id="IPR009081">
    <property type="entry name" value="PP-bd_ACP"/>
</dbReference>
<dbReference type="InterPro" id="IPR052568">
    <property type="entry name" value="PKS-FAS_Synthase"/>
</dbReference>
<accession>A0A1S1PBN9</accession>
<keyword evidence="7" id="KW-1185">Reference proteome</keyword>
<dbReference type="PANTHER" id="PTHR43074">
    <property type="entry name" value="OMEGA-3 POLYUNSATURATED FATTY ACID SYNTHASE PFAB-RELATED"/>
    <property type="match status" value="1"/>
</dbReference>
<gene>
    <name evidence="6" type="ORF">BBK14_28260</name>
</gene>
<feature type="compositionally biased region" description="Low complexity" evidence="4">
    <location>
        <begin position="1556"/>
        <end position="1596"/>
    </location>
</feature>
<dbReference type="SUPFAM" id="SSF53901">
    <property type="entry name" value="Thiolase-like"/>
    <property type="match status" value="1"/>
</dbReference>
<dbReference type="InterPro" id="IPR016036">
    <property type="entry name" value="Malonyl_transacylase_ACP-bd"/>
</dbReference>
<dbReference type="Gene3D" id="3.40.47.10">
    <property type="match status" value="1"/>
</dbReference>
<evidence type="ECO:0000256" key="4">
    <source>
        <dbReference type="SAM" id="MobiDB-lite"/>
    </source>
</evidence>
<feature type="compositionally biased region" description="Gly residues" evidence="4">
    <location>
        <begin position="1507"/>
        <end position="1525"/>
    </location>
</feature>
<dbReference type="PROSITE" id="PS52004">
    <property type="entry name" value="KS3_2"/>
    <property type="match status" value="1"/>
</dbReference>
<feature type="domain" description="Ketosynthase family 3 (KS3)" evidence="5">
    <location>
        <begin position="99"/>
        <end position="543"/>
    </location>
</feature>
<proteinExistence type="predicted"/>
<feature type="compositionally biased region" description="Gly residues" evidence="4">
    <location>
        <begin position="1544"/>
        <end position="1555"/>
    </location>
</feature>
<evidence type="ECO:0000256" key="3">
    <source>
        <dbReference type="ARBA" id="ARBA00022679"/>
    </source>
</evidence>
<dbReference type="RefSeq" id="WP_071066805.1">
    <property type="nucleotide sequence ID" value="NZ_MAXA01000267.1"/>
</dbReference>
<reference evidence="7" key="1">
    <citation type="submission" date="2016-07" db="EMBL/GenBank/DDBJ databases">
        <title>Frankia sp. NRRL B-16219 Genome sequencing.</title>
        <authorList>
            <person name="Ghodhbane-Gtari F."/>
            <person name="Swanson E."/>
            <person name="Gueddou A."/>
            <person name="Louati M."/>
            <person name="Nouioui I."/>
            <person name="Hezbri K."/>
            <person name="Abebe-Akele F."/>
            <person name="Simpson S."/>
            <person name="Morris K."/>
            <person name="Thomas K."/>
            <person name="Gtari M."/>
            <person name="Tisa L.S."/>
        </authorList>
    </citation>
    <scope>NUCLEOTIDE SEQUENCE [LARGE SCALE GENOMIC DNA]</scope>
    <source>
        <strain evidence="7">NRRL B-16219</strain>
    </source>
</reference>
<evidence type="ECO:0000256" key="2">
    <source>
        <dbReference type="ARBA" id="ARBA00022553"/>
    </source>
</evidence>
<evidence type="ECO:0000259" key="5">
    <source>
        <dbReference type="PROSITE" id="PS52004"/>
    </source>
</evidence>
<feature type="region of interest" description="Disordered" evidence="4">
    <location>
        <begin position="1056"/>
        <end position="1081"/>
    </location>
</feature>
<dbReference type="InterPro" id="IPR057326">
    <property type="entry name" value="KR_dom"/>
</dbReference>
<dbReference type="SMART" id="SM00822">
    <property type="entry name" value="PKS_KR"/>
    <property type="match status" value="1"/>
</dbReference>
<dbReference type="SUPFAM" id="SSF47336">
    <property type="entry name" value="ACP-like"/>
    <property type="match status" value="2"/>
</dbReference>
<feature type="region of interest" description="Disordered" evidence="4">
    <location>
        <begin position="1615"/>
        <end position="1641"/>
    </location>
</feature>
<dbReference type="SMART" id="SM00827">
    <property type="entry name" value="PKS_AT"/>
    <property type="match status" value="1"/>
</dbReference>
<dbReference type="Gene3D" id="3.40.50.720">
    <property type="entry name" value="NAD(P)-binding Rossmann-like Domain"/>
    <property type="match status" value="1"/>
</dbReference>
<dbReference type="InterPro" id="IPR036291">
    <property type="entry name" value="NAD(P)-bd_dom_sf"/>
</dbReference>
<dbReference type="PROSITE" id="PS00606">
    <property type="entry name" value="KS3_1"/>
    <property type="match status" value="1"/>
</dbReference>
<protein>
    <submittedName>
        <fullName evidence="6">Beta-ketoacyl synthase</fullName>
    </submittedName>
</protein>
<feature type="region of interest" description="Disordered" evidence="4">
    <location>
        <begin position="1497"/>
        <end position="1596"/>
    </location>
</feature>
<keyword evidence="1" id="KW-0596">Phosphopantetheine</keyword>
<dbReference type="PANTHER" id="PTHR43074:SF1">
    <property type="entry name" value="BETA-KETOACYL SYNTHASE FAMILY PROTEIN-RELATED"/>
    <property type="match status" value="1"/>
</dbReference>
<keyword evidence="3" id="KW-0808">Transferase</keyword>
<dbReference type="Gene3D" id="1.10.1200.10">
    <property type="entry name" value="ACP-like"/>
    <property type="match status" value="2"/>
</dbReference>
<dbReference type="GO" id="GO:0006633">
    <property type="term" value="P:fatty acid biosynthetic process"/>
    <property type="evidence" value="ECO:0007669"/>
    <property type="project" value="InterPro"/>
</dbReference>
<evidence type="ECO:0000313" key="7">
    <source>
        <dbReference type="Proteomes" id="UP000179769"/>
    </source>
</evidence>
<comment type="caution">
    <text evidence="6">The sequence shown here is derived from an EMBL/GenBank/DDBJ whole genome shotgun (WGS) entry which is preliminary data.</text>
</comment>
<dbReference type="InterPro" id="IPR016035">
    <property type="entry name" value="Acyl_Trfase/lysoPLipase"/>
</dbReference>
<dbReference type="Pfam" id="PF08659">
    <property type="entry name" value="KR"/>
    <property type="match status" value="1"/>
</dbReference>
<dbReference type="OrthoDB" id="9808669at2"/>
<dbReference type="Pfam" id="PF00550">
    <property type="entry name" value="PP-binding"/>
    <property type="match status" value="2"/>
</dbReference>
<dbReference type="SUPFAM" id="SSF51735">
    <property type="entry name" value="NAD(P)-binding Rossmann-fold domains"/>
    <property type="match status" value="2"/>
</dbReference>
<dbReference type="Pfam" id="PF00109">
    <property type="entry name" value="ketoacyl-synt"/>
    <property type="match status" value="1"/>
</dbReference>
<dbReference type="Gene3D" id="3.30.70.250">
    <property type="entry name" value="Malonyl-CoA ACP transacylase, ACP-binding"/>
    <property type="match status" value="1"/>
</dbReference>
<dbReference type="EMBL" id="MAXA01000267">
    <property type="protein sequence ID" value="OHV20353.1"/>
    <property type="molecule type" value="Genomic_DNA"/>
</dbReference>